<dbReference type="PROSITE" id="PS50157">
    <property type="entry name" value="ZINC_FINGER_C2H2_2"/>
    <property type="match status" value="1"/>
</dbReference>
<feature type="region of interest" description="Disordered" evidence="2">
    <location>
        <begin position="182"/>
        <end position="224"/>
    </location>
</feature>
<keyword evidence="1" id="KW-0863">Zinc-finger</keyword>
<dbReference type="InterPro" id="IPR039258">
    <property type="entry name" value="ZNF511"/>
</dbReference>
<organism evidence="4 5">
    <name type="scientific">Sphaerosporella brunnea</name>
    <dbReference type="NCBI Taxonomy" id="1250544"/>
    <lineage>
        <taxon>Eukaryota</taxon>
        <taxon>Fungi</taxon>
        <taxon>Dikarya</taxon>
        <taxon>Ascomycota</taxon>
        <taxon>Pezizomycotina</taxon>
        <taxon>Pezizomycetes</taxon>
        <taxon>Pezizales</taxon>
        <taxon>Pyronemataceae</taxon>
        <taxon>Sphaerosporella</taxon>
    </lineage>
</organism>
<evidence type="ECO:0000313" key="5">
    <source>
        <dbReference type="Proteomes" id="UP000326924"/>
    </source>
</evidence>
<keyword evidence="1" id="KW-0479">Metal-binding</keyword>
<dbReference type="SMART" id="SM00355">
    <property type="entry name" value="ZnF_C2H2"/>
    <property type="match status" value="3"/>
</dbReference>
<accession>A0A5J5F4D3</accession>
<comment type="caution">
    <text evidence="4">The sequence shown here is derived from an EMBL/GenBank/DDBJ whole genome shotgun (WGS) entry which is preliminary data.</text>
</comment>
<proteinExistence type="predicted"/>
<sequence length="262" mass="29525">MLLLASSSSSPPMSKRPRSASPPPPSLPETQIPSPPHASDTPDNLPAKFSRVDAAATAQLQPAIICSEKPLCQARPFSTYEEYESHYAKTHTNRCVECMKNFPSERFLHLHIKETHDMLSQIKLERGEKIFGCFVDGCDRMCSTPFKRKRHLIDKHRFPRNYNFFVTKDGIDRTNSLLVEPSRIHRSNHDHRDMRGGRSETPSSTAQLEDAGEDTVKPSPSGMVVGRVAQTGPDEDFTMNEISGLMSAMRFIPTTVRFGRRR</sequence>
<reference evidence="4 5" key="1">
    <citation type="submission" date="2019-09" db="EMBL/GenBank/DDBJ databases">
        <title>Draft genome of the ectomycorrhizal ascomycete Sphaerosporella brunnea.</title>
        <authorList>
            <consortium name="DOE Joint Genome Institute"/>
            <person name="Benucci G.M."/>
            <person name="Marozzi G."/>
            <person name="Antonielli L."/>
            <person name="Sanchez S."/>
            <person name="Marco P."/>
            <person name="Wang X."/>
            <person name="Falini L.B."/>
            <person name="Barry K."/>
            <person name="Haridas S."/>
            <person name="Lipzen A."/>
            <person name="Labutti K."/>
            <person name="Grigoriev I.V."/>
            <person name="Murat C."/>
            <person name="Martin F."/>
            <person name="Albertini E."/>
            <person name="Donnini D."/>
            <person name="Bonito G."/>
        </authorList>
    </citation>
    <scope>NUCLEOTIDE SEQUENCE [LARGE SCALE GENOMIC DNA]</scope>
    <source>
        <strain evidence="4 5">Sb_GMNB300</strain>
    </source>
</reference>
<dbReference type="PANTHER" id="PTHR21354">
    <property type="entry name" value="ZINC FINGER PROTEIN 511"/>
    <property type="match status" value="1"/>
</dbReference>
<keyword evidence="1" id="KW-0862">Zinc</keyword>
<evidence type="ECO:0000256" key="1">
    <source>
        <dbReference type="PROSITE-ProRule" id="PRU00042"/>
    </source>
</evidence>
<dbReference type="OrthoDB" id="18440at2759"/>
<dbReference type="PROSITE" id="PS00028">
    <property type="entry name" value="ZINC_FINGER_C2H2_1"/>
    <property type="match status" value="1"/>
</dbReference>
<dbReference type="AlphaFoldDB" id="A0A5J5F4D3"/>
<dbReference type="InterPro" id="IPR013087">
    <property type="entry name" value="Znf_C2H2_type"/>
</dbReference>
<feature type="domain" description="C2H2-type" evidence="3">
    <location>
        <begin position="93"/>
        <end position="116"/>
    </location>
</feature>
<name>A0A5J5F4D3_9PEZI</name>
<dbReference type="Gene3D" id="3.30.160.60">
    <property type="entry name" value="Classic Zinc Finger"/>
    <property type="match status" value="1"/>
</dbReference>
<feature type="compositionally biased region" description="Low complexity" evidence="2">
    <location>
        <begin position="1"/>
        <end position="13"/>
    </location>
</feature>
<dbReference type="EMBL" id="VXIS01000039">
    <property type="protein sequence ID" value="KAA8911093.1"/>
    <property type="molecule type" value="Genomic_DNA"/>
</dbReference>
<evidence type="ECO:0000256" key="2">
    <source>
        <dbReference type="SAM" id="MobiDB-lite"/>
    </source>
</evidence>
<evidence type="ECO:0000313" key="4">
    <source>
        <dbReference type="EMBL" id="KAA8911093.1"/>
    </source>
</evidence>
<protein>
    <recommendedName>
        <fullName evidence="3">C2H2-type domain-containing protein</fullName>
    </recommendedName>
</protein>
<keyword evidence="5" id="KW-1185">Reference proteome</keyword>
<dbReference type="InParanoid" id="A0A5J5F4D3"/>
<evidence type="ECO:0000259" key="3">
    <source>
        <dbReference type="PROSITE" id="PS50157"/>
    </source>
</evidence>
<gene>
    <name evidence="4" type="ORF">FN846DRAFT_808753</name>
</gene>
<dbReference type="PANTHER" id="PTHR21354:SF0">
    <property type="entry name" value="ZINC FINGER PROTEIN 511"/>
    <property type="match status" value="1"/>
</dbReference>
<feature type="region of interest" description="Disordered" evidence="2">
    <location>
        <begin position="1"/>
        <end position="46"/>
    </location>
</feature>
<dbReference type="Proteomes" id="UP000326924">
    <property type="component" value="Unassembled WGS sequence"/>
</dbReference>
<dbReference type="GO" id="GO:0008270">
    <property type="term" value="F:zinc ion binding"/>
    <property type="evidence" value="ECO:0007669"/>
    <property type="project" value="UniProtKB-KW"/>
</dbReference>